<keyword evidence="2" id="KW-1185">Reference proteome</keyword>
<protein>
    <submittedName>
        <fullName evidence="1">Uncharacterized protein</fullName>
    </submittedName>
</protein>
<dbReference type="AlphaFoldDB" id="A0A1I0BJF6"/>
<reference evidence="2" key="1">
    <citation type="submission" date="2016-10" db="EMBL/GenBank/DDBJ databases">
        <authorList>
            <person name="Varghese N."/>
            <person name="Submissions S."/>
        </authorList>
    </citation>
    <scope>NUCLEOTIDE SEQUENCE [LARGE SCALE GENOMIC DNA]</scope>
    <source>
        <strain evidence="2">Nm71</strain>
    </source>
</reference>
<organism evidence="1 2">
    <name type="scientific">Nitrosomonas marina</name>
    <dbReference type="NCBI Taxonomy" id="917"/>
    <lineage>
        <taxon>Bacteria</taxon>
        <taxon>Pseudomonadati</taxon>
        <taxon>Pseudomonadota</taxon>
        <taxon>Betaproteobacteria</taxon>
        <taxon>Nitrosomonadales</taxon>
        <taxon>Nitrosomonadaceae</taxon>
        <taxon>Nitrosomonas</taxon>
    </lineage>
</organism>
<accession>A0A1I0BJF6</accession>
<dbReference type="Proteomes" id="UP000199345">
    <property type="component" value="Unassembled WGS sequence"/>
</dbReference>
<dbReference type="EMBL" id="FOIA01000011">
    <property type="protein sequence ID" value="SET06770.1"/>
    <property type="molecule type" value="Genomic_DNA"/>
</dbReference>
<gene>
    <name evidence="1" type="ORF">SAMN05216326_1114</name>
</gene>
<evidence type="ECO:0000313" key="2">
    <source>
        <dbReference type="Proteomes" id="UP000199345"/>
    </source>
</evidence>
<evidence type="ECO:0000313" key="1">
    <source>
        <dbReference type="EMBL" id="SET06770.1"/>
    </source>
</evidence>
<proteinExistence type="predicted"/>
<name>A0A1I0BJF6_9PROT</name>
<sequence>MNGFYLLFHADGILQNTKDEQDAYSKWFRLLLIMNG</sequence>